<feature type="domain" description="Epoxide hydrolase N-terminal" evidence="1">
    <location>
        <begin position="12"/>
        <end position="90"/>
    </location>
</feature>
<dbReference type="OrthoDB" id="7130006at2759"/>
<proteinExistence type="predicted"/>
<organism evidence="2 3">
    <name type="scientific">Sphaeroforma arctica JP610</name>
    <dbReference type="NCBI Taxonomy" id="667725"/>
    <lineage>
        <taxon>Eukaryota</taxon>
        <taxon>Ichthyosporea</taxon>
        <taxon>Ichthyophonida</taxon>
        <taxon>Sphaeroforma</taxon>
    </lineage>
</organism>
<evidence type="ECO:0000259" key="1">
    <source>
        <dbReference type="Pfam" id="PF06441"/>
    </source>
</evidence>
<dbReference type="EMBL" id="KQ242505">
    <property type="protein sequence ID" value="KNC78355.1"/>
    <property type="molecule type" value="Genomic_DNA"/>
</dbReference>
<dbReference type="InterPro" id="IPR010497">
    <property type="entry name" value="Epoxide_hydro_N"/>
</dbReference>
<name>A0A0L0FNG9_9EUKA</name>
<protein>
    <recommendedName>
        <fullName evidence="1">Epoxide hydrolase N-terminal domain-containing protein</fullName>
    </recommendedName>
</protein>
<dbReference type="AlphaFoldDB" id="A0A0L0FNG9"/>
<evidence type="ECO:0000313" key="2">
    <source>
        <dbReference type="EMBL" id="KNC78355.1"/>
    </source>
</evidence>
<dbReference type="Proteomes" id="UP000054560">
    <property type="component" value="Unassembled WGS sequence"/>
</dbReference>
<dbReference type="InterPro" id="IPR029058">
    <property type="entry name" value="AB_hydrolase_fold"/>
</dbReference>
<reference evidence="2 3" key="1">
    <citation type="submission" date="2011-02" db="EMBL/GenBank/DDBJ databases">
        <title>The Genome Sequence of Sphaeroforma arctica JP610.</title>
        <authorList>
            <consortium name="The Broad Institute Genome Sequencing Platform"/>
            <person name="Russ C."/>
            <person name="Cuomo C."/>
            <person name="Young S.K."/>
            <person name="Zeng Q."/>
            <person name="Gargeya S."/>
            <person name="Alvarado L."/>
            <person name="Berlin A."/>
            <person name="Chapman S.B."/>
            <person name="Chen Z."/>
            <person name="Freedman E."/>
            <person name="Gellesch M."/>
            <person name="Goldberg J."/>
            <person name="Griggs A."/>
            <person name="Gujja S."/>
            <person name="Heilman E."/>
            <person name="Heiman D."/>
            <person name="Howarth C."/>
            <person name="Mehta T."/>
            <person name="Neiman D."/>
            <person name="Pearson M."/>
            <person name="Roberts A."/>
            <person name="Saif S."/>
            <person name="Shea T."/>
            <person name="Shenoy N."/>
            <person name="Sisk P."/>
            <person name="Stolte C."/>
            <person name="Sykes S."/>
            <person name="White J."/>
            <person name="Yandava C."/>
            <person name="Burger G."/>
            <person name="Gray M.W."/>
            <person name="Holland P.W.H."/>
            <person name="King N."/>
            <person name="Lang F.B.F."/>
            <person name="Roger A.J."/>
            <person name="Ruiz-Trillo I."/>
            <person name="Haas B."/>
            <person name="Nusbaum C."/>
            <person name="Birren B."/>
        </authorList>
    </citation>
    <scope>NUCLEOTIDE SEQUENCE [LARGE SCALE GENOMIC DNA]</scope>
    <source>
        <strain evidence="2 3">JP610</strain>
    </source>
</reference>
<keyword evidence="3" id="KW-1185">Reference proteome</keyword>
<dbReference type="RefSeq" id="XP_014152257.1">
    <property type="nucleotide sequence ID" value="XM_014296782.1"/>
</dbReference>
<dbReference type="Pfam" id="PF06441">
    <property type="entry name" value="EHN"/>
    <property type="match status" value="1"/>
</dbReference>
<dbReference type="Gene3D" id="3.40.50.1820">
    <property type="entry name" value="alpha/beta hydrolase"/>
    <property type="match status" value="1"/>
</dbReference>
<dbReference type="GeneID" id="25909711"/>
<sequence>MYATDLVQIVSDENVMSVIRSRISSWEAQPPLTFTTKAEAVNYGVEGGLLRDLVHHWKTAYNWTSAVASLNCYVPCADEQRPHFKTTINGCVCGTYAYVHDLYAYERWGVVIVDAYTYAL</sequence>
<evidence type="ECO:0000313" key="3">
    <source>
        <dbReference type="Proteomes" id="UP000054560"/>
    </source>
</evidence>
<accession>A0A0L0FNG9</accession>
<gene>
    <name evidence="2" type="ORF">SARC_09207</name>
</gene>